<keyword evidence="1" id="KW-1133">Transmembrane helix</keyword>
<feature type="transmembrane region" description="Helical" evidence="1">
    <location>
        <begin position="39"/>
        <end position="57"/>
    </location>
</feature>
<gene>
    <name evidence="2" type="ORF">R7226_26350</name>
</gene>
<sequence length="63" mass="6396">MKRDRPLHLPSLVVGIGLIVFGAVLLLDALDVLDVSGGAIAPALLAIAGAGLLAAGVRERRRG</sequence>
<reference evidence="2 3" key="2">
    <citation type="submission" date="2023-10" db="EMBL/GenBank/DDBJ databases">
        <authorList>
            <person name="Han X.F."/>
        </authorList>
    </citation>
    <scope>NUCLEOTIDE SEQUENCE [LARGE SCALE GENOMIC DNA]</scope>
    <source>
        <strain evidence="2 3">KCTC 39840</strain>
    </source>
</reference>
<keyword evidence="1" id="KW-0812">Transmembrane</keyword>
<evidence type="ECO:0000313" key="3">
    <source>
        <dbReference type="Proteomes" id="UP001284601"/>
    </source>
</evidence>
<reference evidence="3" key="1">
    <citation type="submission" date="2023-07" db="EMBL/GenBank/DDBJ databases">
        <title>Conexibacter stalactiti sp. nov., isolated from stalactites in a lava cave and emended description of the genus Conexibacter.</title>
        <authorList>
            <person name="Lee S.D."/>
        </authorList>
    </citation>
    <scope>NUCLEOTIDE SEQUENCE [LARGE SCALE GENOMIC DNA]</scope>
    <source>
        <strain evidence="3">KCTC 39840</strain>
    </source>
</reference>
<evidence type="ECO:0000313" key="2">
    <source>
        <dbReference type="EMBL" id="MDW5597903.1"/>
    </source>
</evidence>
<protein>
    <recommendedName>
        <fullName evidence="4">Secreted protein with PEP-CTERM sorting signal</fullName>
    </recommendedName>
</protein>
<proteinExistence type="predicted"/>
<keyword evidence="1" id="KW-0472">Membrane</keyword>
<comment type="caution">
    <text evidence="2">The sequence shown here is derived from an EMBL/GenBank/DDBJ whole genome shotgun (WGS) entry which is preliminary data.</text>
</comment>
<keyword evidence="3" id="KW-1185">Reference proteome</keyword>
<dbReference type="EMBL" id="JAWSTH010000109">
    <property type="protein sequence ID" value="MDW5597903.1"/>
    <property type="molecule type" value="Genomic_DNA"/>
</dbReference>
<dbReference type="Proteomes" id="UP001284601">
    <property type="component" value="Unassembled WGS sequence"/>
</dbReference>
<feature type="transmembrane region" description="Helical" evidence="1">
    <location>
        <begin position="7"/>
        <end position="27"/>
    </location>
</feature>
<dbReference type="RefSeq" id="WP_318600373.1">
    <property type="nucleotide sequence ID" value="NZ_JAWSTH010000109.1"/>
</dbReference>
<organism evidence="2 3">
    <name type="scientific">Conexibacter stalactiti</name>
    <dbReference type="NCBI Taxonomy" id="1940611"/>
    <lineage>
        <taxon>Bacteria</taxon>
        <taxon>Bacillati</taxon>
        <taxon>Actinomycetota</taxon>
        <taxon>Thermoleophilia</taxon>
        <taxon>Solirubrobacterales</taxon>
        <taxon>Conexibacteraceae</taxon>
        <taxon>Conexibacter</taxon>
    </lineage>
</organism>
<name>A0ABU4HX49_9ACTN</name>
<evidence type="ECO:0000256" key="1">
    <source>
        <dbReference type="SAM" id="Phobius"/>
    </source>
</evidence>
<accession>A0ABU4HX49</accession>
<evidence type="ECO:0008006" key="4">
    <source>
        <dbReference type="Google" id="ProtNLM"/>
    </source>
</evidence>